<feature type="compositionally biased region" description="Basic and acidic residues" evidence="2">
    <location>
        <begin position="397"/>
        <end position="434"/>
    </location>
</feature>
<keyword evidence="4" id="KW-1185">Reference proteome</keyword>
<evidence type="ECO:0000313" key="3">
    <source>
        <dbReference type="EMBL" id="KAK5610717.1"/>
    </source>
</evidence>
<comment type="caution">
    <text evidence="3">The sequence shown here is derived from an EMBL/GenBank/DDBJ whole genome shotgun (WGS) entry which is preliminary data.</text>
</comment>
<organism evidence="3 4">
    <name type="scientific">Crenichthys baileyi</name>
    <name type="common">White River springfish</name>
    <dbReference type="NCBI Taxonomy" id="28760"/>
    <lineage>
        <taxon>Eukaryota</taxon>
        <taxon>Metazoa</taxon>
        <taxon>Chordata</taxon>
        <taxon>Craniata</taxon>
        <taxon>Vertebrata</taxon>
        <taxon>Euteleostomi</taxon>
        <taxon>Actinopterygii</taxon>
        <taxon>Neopterygii</taxon>
        <taxon>Teleostei</taxon>
        <taxon>Neoteleostei</taxon>
        <taxon>Acanthomorphata</taxon>
        <taxon>Ovalentaria</taxon>
        <taxon>Atherinomorphae</taxon>
        <taxon>Cyprinodontiformes</taxon>
        <taxon>Goodeidae</taxon>
        <taxon>Crenichthys</taxon>
    </lineage>
</organism>
<feature type="compositionally biased region" description="Polar residues" evidence="2">
    <location>
        <begin position="653"/>
        <end position="662"/>
    </location>
</feature>
<feature type="region of interest" description="Disordered" evidence="2">
    <location>
        <begin position="317"/>
        <end position="366"/>
    </location>
</feature>
<feature type="compositionally biased region" description="Polar residues" evidence="2">
    <location>
        <begin position="675"/>
        <end position="695"/>
    </location>
</feature>
<feature type="compositionally biased region" description="Basic and acidic residues" evidence="2">
    <location>
        <begin position="543"/>
        <end position="560"/>
    </location>
</feature>
<accession>A0AAV9RPE6</accession>
<feature type="compositionally biased region" description="Polar residues" evidence="2">
    <location>
        <begin position="574"/>
        <end position="585"/>
    </location>
</feature>
<reference evidence="3 4" key="1">
    <citation type="submission" date="2021-06" db="EMBL/GenBank/DDBJ databases">
        <authorList>
            <person name="Palmer J.M."/>
        </authorList>
    </citation>
    <scope>NUCLEOTIDE SEQUENCE [LARGE SCALE GENOMIC DNA]</scope>
    <source>
        <strain evidence="3 4">MEX-2019</strain>
        <tissue evidence="3">Muscle</tissue>
    </source>
</reference>
<dbReference type="AlphaFoldDB" id="A0AAV9RPE6"/>
<evidence type="ECO:0000256" key="1">
    <source>
        <dbReference type="SAM" id="Coils"/>
    </source>
</evidence>
<gene>
    <name evidence="3" type="ORF">CRENBAI_001054</name>
</gene>
<evidence type="ECO:0000313" key="4">
    <source>
        <dbReference type="Proteomes" id="UP001311232"/>
    </source>
</evidence>
<feature type="compositionally biased region" description="Polar residues" evidence="2">
    <location>
        <begin position="346"/>
        <end position="358"/>
    </location>
</feature>
<dbReference type="EMBL" id="JAHHUM010001539">
    <property type="protein sequence ID" value="KAK5610717.1"/>
    <property type="molecule type" value="Genomic_DNA"/>
</dbReference>
<protein>
    <submittedName>
        <fullName evidence="3">Uncharacterized protein</fullName>
    </submittedName>
</protein>
<dbReference type="Proteomes" id="UP001311232">
    <property type="component" value="Unassembled WGS sequence"/>
</dbReference>
<feature type="compositionally biased region" description="Basic and acidic residues" evidence="2">
    <location>
        <begin position="700"/>
        <end position="711"/>
    </location>
</feature>
<feature type="compositionally biased region" description="Basic and acidic residues" evidence="2">
    <location>
        <begin position="664"/>
        <end position="674"/>
    </location>
</feature>
<feature type="compositionally biased region" description="Polar residues" evidence="2">
    <location>
        <begin position="521"/>
        <end position="537"/>
    </location>
</feature>
<feature type="coiled-coil region" evidence="1">
    <location>
        <begin position="945"/>
        <end position="972"/>
    </location>
</feature>
<evidence type="ECO:0000256" key="2">
    <source>
        <dbReference type="SAM" id="MobiDB-lite"/>
    </source>
</evidence>
<feature type="region of interest" description="Disordered" evidence="2">
    <location>
        <begin position="396"/>
        <end position="470"/>
    </location>
</feature>
<keyword evidence="1" id="KW-0175">Coiled coil</keyword>
<feature type="compositionally biased region" description="Low complexity" evidence="2">
    <location>
        <begin position="755"/>
        <end position="766"/>
    </location>
</feature>
<feature type="region of interest" description="Disordered" evidence="2">
    <location>
        <begin position="482"/>
        <end position="771"/>
    </location>
</feature>
<proteinExistence type="predicted"/>
<sequence>MTTGKTEETVETCGNQTMEETSSRAGNLELCGSFTALSTIAIQAGQSQIVASVLKSGCLIHLQLVQFQPGLCEIGSNQEENRILIQEHQQLLQKLQKHEPEVLAVVEKKQQNRLRMMRDGRRKQKEEEVNEAMKASLSEGWSLLLRLLGRRLEVLKLASDFFLLVVEFSISIDKLEDLHIKADKDKLTEVQVTYDFIRKDLLGKSLQVLTSSSVLLQRLRQLQRTEALQRRGRVLQDEEEVEESSQGSQFSRGPVLRLEELVEALQDRRRRADQAFRLQLQQAEVVLKMKAESKRASTEHQLLSALQDQNVLNLNLQSGSTSDHTVDPGSEGSSEPNMLRPGCTLDLQSKSWSEQRPINQPEDMEDVNLEHGSRLQESGKEPDVKPDFWLDLNSQSRDLKSGSRSDEIKDVQADLKHGSRSDPLSKSRSTEARNHGLGSRSDLKLIPTSEKTKNLMPNFRSGETTETRTEAEVVSLKSALQELSRSGSEKARNLLPESSLDESTDLQTGLWLDLKTEPATKDSQANFRSGPKNQSRSGLLRSGSKEGKDVRPAFRSDETSKQQLESRSMETRDSLSGSRPVLTTRSRSHEQHKSGCDVQPESTLDDTRTQQSGSRSVDTRIQHTGSRPEGIRNLKLSCRSENITETISEKARNQQPESSSAEITDLHTRSRLDLKNQSSSDVPRSGSQEGNNLGNLSGAEKTRKQNEKSKTADTNNSNFSFSSVLKTKSRSEEQQKCGSDAKPGSESELTKTQQSGSRSEVSGSGSDPLSVKHQLDETKLGLNEQQTHHQMEALQQQDDMMFSSGYQERLMKTLQDLNCVSELLDSCTQLDLGSELQTSKLLEHFKQAEPHFRQLDAEVEYTVKSWESLREVHACLKEVKTGAVMEEDLLELLKIQQTVKDKIQRSELILNLSCSFHLTAKQLELLLQSEPTSPVTGSTGLQGSREAELGQLQEAEQQIQNLLKTTSTMRTDICAAVSQSNWAGFQMEQLEVRLGSLDSLCESWLNKAAQCEEELRREQLTHLLHEDITQLSPADRSDIGHLRSSQTEMFLCSKNNPTKDHSD</sequence>
<name>A0AAV9RPE6_9TELE</name>
<feature type="compositionally biased region" description="Polar residues" evidence="2">
    <location>
        <begin position="712"/>
        <end position="726"/>
    </location>
</feature>